<feature type="transmembrane region" description="Helical" evidence="2">
    <location>
        <begin position="280"/>
        <end position="301"/>
    </location>
</feature>
<feature type="transmembrane region" description="Helical" evidence="2">
    <location>
        <begin position="220"/>
        <end position="238"/>
    </location>
</feature>
<feature type="transmembrane region" description="Helical" evidence="2">
    <location>
        <begin position="182"/>
        <end position="200"/>
    </location>
</feature>
<accession>A0AAW6T924</accession>
<proteinExistence type="predicted"/>
<evidence type="ECO:0000256" key="1">
    <source>
        <dbReference type="SAM" id="MobiDB-lite"/>
    </source>
</evidence>
<evidence type="ECO:0000313" key="5">
    <source>
        <dbReference type="Proteomes" id="UP001321506"/>
    </source>
</evidence>
<dbReference type="InterPro" id="IPR038765">
    <property type="entry name" value="Papain-like_cys_pep_sf"/>
</dbReference>
<sequence length="897" mass="95114">MSERMPHAATSAGAGEPPAFPEAAAGARPRRSASGRGAAVARALIATVFVIALAVIALATVWPIYRTVWLVVTAGGAMLAGAAIALTAVLRRWRWPAVLLAILVGYFALGLPLAMPRSLSSPEESLRGLVELAAAPVTAWKQLVTVSMPVGSYHALLVPAFILFLAASVVSFRSAWRGRLPLLVVVPWLVAQMFGIAFGTSASSESLRLGALALHAPREAALGAAGFAVAIWYLAWHARDSRRRALGRGARPAAPGLPASAPAVRVRKPRAPLGARLRRTALAGVVLLTAIAVAVPTASALSASATRDVLRTAVDPAEHLAQQPSPLAAYRGSFTDDWFDRELFRVTGEGEVDRLRLAVLGGYDGTRASVGLSAVSAGPDSPDAPASEDPGIPALSGQSSVFERVPTHQRPGDGARATLDIEILGYEGVWMPSAGRLLDVRFSGDRRDALSDGFFYDHAASAAVQLERLRQGDRYLLDVEQPSEPVRLEALSNPRAPMGALAEVVPESLKEWVSSQRLGDDAAALAELISRLRERGYRSHALELPASGAEWARALPGYRFEPSLAGHSSDRIDALFTALIEKQRSTEAVSNERLVAAVGDDEQFAVAAALIARQLGFDARVVLGFVLDGTARTAAGAPGIPACEDGVCRGGNLTAWVEVGGAGGEWAAVDATPQARHPLAPDDDTLRDPRLDTEVVPENAREQRPPQLEPSGGDERSPDAVDPGLDLSWLWPVLTVAGWTLLALAVLSAPFLSVIAAKVRRRRRRRRAPDAASRVTGAWDEYVDLAVDHSRARQGALTREELAVLHSSPRAVQIARHADAAAFAPPGAVGHDPAAVWALVDAERAELAASAGARGRLRAAISLRSLPRGLRRTGSHRPVRRSLRAARTSSRRRRRGA</sequence>
<feature type="transmembrane region" description="Helical" evidence="2">
    <location>
        <begin position="150"/>
        <end position="170"/>
    </location>
</feature>
<name>A0AAW6T924_9MICO</name>
<evidence type="ECO:0000256" key="2">
    <source>
        <dbReference type="SAM" id="Phobius"/>
    </source>
</evidence>
<feature type="region of interest" description="Disordered" evidence="1">
    <location>
        <begin position="868"/>
        <end position="897"/>
    </location>
</feature>
<feature type="compositionally biased region" description="Low complexity" evidence="1">
    <location>
        <begin position="374"/>
        <end position="390"/>
    </location>
</feature>
<feature type="compositionally biased region" description="Basic residues" evidence="1">
    <location>
        <begin position="869"/>
        <end position="897"/>
    </location>
</feature>
<keyword evidence="2" id="KW-0812">Transmembrane</keyword>
<evidence type="ECO:0000313" key="4">
    <source>
        <dbReference type="EMBL" id="MDI2098543.1"/>
    </source>
</evidence>
<feature type="transmembrane region" description="Helical" evidence="2">
    <location>
        <begin position="39"/>
        <end position="62"/>
    </location>
</feature>
<dbReference type="Pfam" id="PF01841">
    <property type="entry name" value="Transglut_core"/>
    <property type="match status" value="1"/>
</dbReference>
<feature type="compositionally biased region" description="Low complexity" evidence="1">
    <location>
        <begin position="12"/>
        <end position="27"/>
    </location>
</feature>
<keyword evidence="2" id="KW-0472">Membrane</keyword>
<feature type="compositionally biased region" description="Basic and acidic residues" evidence="1">
    <location>
        <begin position="694"/>
        <end position="704"/>
    </location>
</feature>
<reference evidence="4 5" key="1">
    <citation type="submission" date="2023-04" db="EMBL/GenBank/DDBJ databases">
        <title>Klugiella caeni sp. nov. isolated from the sludge of biochemical tank.</title>
        <authorList>
            <person name="Geng K."/>
        </authorList>
    </citation>
    <scope>NUCLEOTIDE SEQUENCE [LARGE SCALE GENOMIC DNA]</scope>
    <source>
        <strain evidence="4 5">YN-L-19</strain>
    </source>
</reference>
<dbReference type="AlphaFoldDB" id="A0AAW6T924"/>
<feature type="region of interest" description="Disordered" evidence="1">
    <location>
        <begin position="374"/>
        <end position="397"/>
    </location>
</feature>
<dbReference type="InterPro" id="IPR002931">
    <property type="entry name" value="Transglutaminase-like"/>
</dbReference>
<dbReference type="EMBL" id="JASATX010000002">
    <property type="protein sequence ID" value="MDI2098543.1"/>
    <property type="molecule type" value="Genomic_DNA"/>
</dbReference>
<dbReference type="Proteomes" id="UP001321506">
    <property type="component" value="Unassembled WGS sequence"/>
</dbReference>
<feature type="domain" description="Transglutaminase-like" evidence="3">
    <location>
        <begin position="594"/>
        <end position="671"/>
    </location>
</feature>
<protein>
    <submittedName>
        <fullName evidence="4">Transglutaminase-like domain-containing protein</fullName>
    </submittedName>
</protein>
<comment type="caution">
    <text evidence="4">The sequence shown here is derived from an EMBL/GenBank/DDBJ whole genome shotgun (WGS) entry which is preliminary data.</text>
</comment>
<evidence type="ECO:0000259" key="3">
    <source>
        <dbReference type="Pfam" id="PF01841"/>
    </source>
</evidence>
<feature type="transmembrane region" description="Helical" evidence="2">
    <location>
        <begin position="68"/>
        <end position="90"/>
    </location>
</feature>
<feature type="region of interest" description="Disordered" evidence="1">
    <location>
        <begin position="1"/>
        <end position="29"/>
    </location>
</feature>
<keyword evidence="5" id="KW-1185">Reference proteome</keyword>
<dbReference type="RefSeq" id="WP_281488331.1">
    <property type="nucleotide sequence ID" value="NZ_JASATX010000002.1"/>
</dbReference>
<feature type="region of interest" description="Disordered" evidence="1">
    <location>
        <begin position="694"/>
        <end position="720"/>
    </location>
</feature>
<keyword evidence="2" id="KW-1133">Transmembrane helix</keyword>
<organism evidence="4 5">
    <name type="scientific">Ruicaihuangia caeni</name>
    <dbReference type="NCBI Taxonomy" id="3042517"/>
    <lineage>
        <taxon>Bacteria</taxon>
        <taxon>Bacillati</taxon>
        <taxon>Actinomycetota</taxon>
        <taxon>Actinomycetes</taxon>
        <taxon>Micrococcales</taxon>
        <taxon>Microbacteriaceae</taxon>
        <taxon>Ruicaihuangia</taxon>
    </lineage>
</organism>
<feature type="transmembrane region" description="Helical" evidence="2">
    <location>
        <begin position="729"/>
        <end position="757"/>
    </location>
</feature>
<feature type="transmembrane region" description="Helical" evidence="2">
    <location>
        <begin position="97"/>
        <end position="115"/>
    </location>
</feature>
<gene>
    <name evidence="4" type="ORF">QF206_06150</name>
</gene>
<dbReference type="SUPFAM" id="SSF54001">
    <property type="entry name" value="Cysteine proteinases"/>
    <property type="match status" value="1"/>
</dbReference>